<dbReference type="GO" id="GO:0070009">
    <property type="term" value="F:serine-type aminopeptidase activity"/>
    <property type="evidence" value="ECO:0007669"/>
    <property type="project" value="UniProtKB-UniRule"/>
</dbReference>
<dbReference type="GO" id="GO:0008239">
    <property type="term" value="F:dipeptidyl-peptidase activity"/>
    <property type="evidence" value="ECO:0007669"/>
    <property type="project" value="UniProtKB-UniRule"/>
</dbReference>
<evidence type="ECO:0000313" key="8">
    <source>
        <dbReference type="EMBL" id="KGN80250.1"/>
    </source>
</evidence>
<feature type="chain" id="PRO_5014506620" description="Dipeptidyl-peptidase" evidence="7">
    <location>
        <begin position="23"/>
        <end position="700"/>
    </location>
</feature>
<proteinExistence type="inferred from homology"/>
<evidence type="ECO:0000256" key="3">
    <source>
        <dbReference type="ARBA" id="ARBA00022670"/>
    </source>
</evidence>
<dbReference type="AlphaFoldDB" id="A0A0A2ERX6"/>
<keyword evidence="2 7" id="KW-0031">Aminopeptidase</keyword>
<name>A0A0A2ERX6_PORCN</name>
<dbReference type="STRING" id="36874.HQ34_00770"/>
<reference evidence="9 11" key="2">
    <citation type="submission" date="2017-02" db="EMBL/GenBank/DDBJ databases">
        <authorList>
            <person name="Peterson S.W."/>
        </authorList>
    </citation>
    <scope>NUCLEOTIDE SEQUENCE [LARGE SCALE GENOMIC DNA]</scope>
    <source>
        <strain evidence="9 11">ATCC 700135</strain>
    </source>
</reference>
<dbReference type="EC" id="3.4.14.-" evidence="7"/>
<evidence type="ECO:0000256" key="4">
    <source>
        <dbReference type="ARBA" id="ARBA00022729"/>
    </source>
</evidence>
<dbReference type="SUPFAM" id="SSF50494">
    <property type="entry name" value="Trypsin-like serine proteases"/>
    <property type="match status" value="2"/>
</dbReference>
<evidence type="ECO:0000313" key="11">
    <source>
        <dbReference type="Proteomes" id="UP000189956"/>
    </source>
</evidence>
<keyword evidence="10" id="KW-1185">Reference proteome</keyword>
<evidence type="ECO:0000256" key="2">
    <source>
        <dbReference type="ARBA" id="ARBA00022438"/>
    </source>
</evidence>
<dbReference type="PANTHER" id="PTHR38469">
    <property type="entry name" value="PERIPLASMIC PEPTIDASE SUBFAMILY S1B"/>
    <property type="match status" value="1"/>
</dbReference>
<dbReference type="eggNOG" id="COG3591">
    <property type="taxonomic scope" value="Bacteria"/>
</dbReference>
<keyword evidence="5 7" id="KW-0378">Hydrolase</keyword>
<evidence type="ECO:0000256" key="1">
    <source>
        <dbReference type="ARBA" id="ARBA00010491"/>
    </source>
</evidence>
<dbReference type="Pfam" id="PF10459">
    <property type="entry name" value="Peptidase_S46"/>
    <property type="match status" value="1"/>
</dbReference>
<evidence type="ECO:0000256" key="7">
    <source>
        <dbReference type="RuleBase" id="RU366067"/>
    </source>
</evidence>
<keyword evidence="6 7" id="KW-0720">Serine protease</keyword>
<evidence type="ECO:0000313" key="9">
    <source>
        <dbReference type="EMBL" id="SJZ32439.1"/>
    </source>
</evidence>
<dbReference type="InterPro" id="IPR009003">
    <property type="entry name" value="Peptidase_S1_PA"/>
</dbReference>
<evidence type="ECO:0000256" key="6">
    <source>
        <dbReference type="ARBA" id="ARBA00022825"/>
    </source>
</evidence>
<evidence type="ECO:0000313" key="10">
    <source>
        <dbReference type="Proteomes" id="UP000030125"/>
    </source>
</evidence>
<evidence type="ECO:0000256" key="5">
    <source>
        <dbReference type="ARBA" id="ARBA00022801"/>
    </source>
</evidence>
<keyword evidence="3 7" id="KW-0645">Protease</keyword>
<dbReference type="Proteomes" id="UP000030125">
    <property type="component" value="Unassembled WGS sequence"/>
</dbReference>
<dbReference type="InterPro" id="IPR019500">
    <property type="entry name" value="Pep_S46"/>
</dbReference>
<dbReference type="InterPro" id="IPR043504">
    <property type="entry name" value="Peptidase_S1_PA_chymotrypsin"/>
</dbReference>
<reference evidence="8 10" key="1">
    <citation type="submission" date="2014-08" db="EMBL/GenBank/DDBJ databases">
        <title>Porphyromonas cangingivalis strain:COT-109_OH1386 Genome sequencing.</title>
        <authorList>
            <person name="Wallis C."/>
            <person name="Deusch O."/>
            <person name="O'Flynn C."/>
            <person name="Davis I."/>
            <person name="Jospin G."/>
            <person name="Darling A.E."/>
            <person name="Coil D.A."/>
            <person name="Alexiev A."/>
            <person name="Horsfall A."/>
            <person name="Kirkwood N."/>
            <person name="Harris S."/>
            <person name="Eisen J.A."/>
        </authorList>
    </citation>
    <scope>NUCLEOTIDE SEQUENCE [LARGE SCALE GENOMIC DNA]</scope>
    <source>
        <strain evidence="10">COT-109 OH1386</strain>
        <strain evidence="8">COT-109_OH1386</strain>
    </source>
</reference>
<keyword evidence="4 7" id="KW-0732">Signal</keyword>
<organism evidence="8 10">
    <name type="scientific">Porphyromonas cangingivalis</name>
    <dbReference type="NCBI Taxonomy" id="36874"/>
    <lineage>
        <taxon>Bacteria</taxon>
        <taxon>Pseudomonadati</taxon>
        <taxon>Bacteroidota</taxon>
        <taxon>Bacteroidia</taxon>
        <taxon>Bacteroidales</taxon>
        <taxon>Porphyromonadaceae</taxon>
        <taxon>Porphyromonas</taxon>
    </lineage>
</organism>
<dbReference type="PANTHER" id="PTHR38469:SF1">
    <property type="entry name" value="PERIPLASMIC PEPTIDASE SUBFAMILY S1B"/>
    <property type="match status" value="1"/>
</dbReference>
<dbReference type="EMBL" id="FUWL01000003">
    <property type="protein sequence ID" value="SJZ32439.1"/>
    <property type="molecule type" value="Genomic_DNA"/>
</dbReference>
<feature type="signal peptide" evidence="7">
    <location>
        <begin position="1"/>
        <end position="22"/>
    </location>
</feature>
<dbReference type="OrthoDB" id="9805367at2"/>
<accession>A0A0A2ERX6</accession>
<dbReference type="Gene3D" id="2.40.10.10">
    <property type="entry name" value="Trypsin-like serine proteases"/>
    <property type="match status" value="1"/>
</dbReference>
<gene>
    <name evidence="8" type="ORF">HQ35_06055</name>
    <name evidence="9" type="ORF">SAMN02745205_00283</name>
</gene>
<dbReference type="Proteomes" id="UP000189956">
    <property type="component" value="Unassembled WGS sequence"/>
</dbReference>
<dbReference type="GO" id="GO:0006508">
    <property type="term" value="P:proteolysis"/>
    <property type="evidence" value="ECO:0007669"/>
    <property type="project" value="UniProtKB-KW"/>
</dbReference>
<dbReference type="GO" id="GO:0043171">
    <property type="term" value="P:peptide catabolic process"/>
    <property type="evidence" value="ECO:0007669"/>
    <property type="project" value="UniProtKB-UniRule"/>
</dbReference>
<dbReference type="EMBL" id="JQJD01000043">
    <property type="protein sequence ID" value="KGN80250.1"/>
    <property type="molecule type" value="Genomic_DNA"/>
</dbReference>
<sequence>MKLKRLLLAAVALLSLSPMAKADKGMWLLNELKKENIQRMKELGFTLNPEALFNNDAPSIANAVVIFGRGCTGITTSNEGLIFTNHHCGYDAIQSQSTVQHDYLRDGFVAHNKTQELPIPGLTVSYLNSIKDVTAEVEASVAGISDEMTRIRKISETLDKLAEPYNKTKNTKAQVYPFYENNVYYLIIYDVFTDVRMVVAPPSSMGKFGGDTDNWMWPRHTNDFSVFRAYADAKNRPADYSPKNKPYRPKFFAKVSLRGVKENDYAMTIGFPGSTDRYLSSWGVDNLIKYENEPRILVRGLKQDVWLKHMKADQGINIQYASKYAQSSNYWKNSIGMNKGLKRLNVIEEKRKIEKEFAQWANSTPERKAKYGFVLDSLRIPLEAQGRYEKNYTILTEALAGTELRSLVSLPEKAKDFDVEARYKDFNPKVAKETLPVMLRAIKENVDPEFQPSVIAAVEETFGGDYSKFAELLYENSVVVDRDRMVKAMEDYPALKAAMDSDPAMMLVSDLMHSISKVGEKIGATMGQYLKGRRLFFAGLREMWPERALPSDANFTMRMSYGSVKGYKPFDAATYDYYTTEAGIFEKQDPDSHEFAVQPEILKQLGEKDFGDYADADGTLHLCFLSDNDITGGNSGSPVFDKDGHLIGLAFDGNWEAMSGDIEFEPNLQRTISVDIRYVLWAIHKWGKADNIIKELEFVR</sequence>
<protein>
    <recommendedName>
        <fullName evidence="7">Dipeptidyl-peptidase</fullName>
        <ecNumber evidence="7">3.4.14.-</ecNumber>
    </recommendedName>
</protein>
<comment type="function">
    <text evidence="7">Catalyzes the removal of dipeptides from the N-terminus of oligopeptides.</text>
</comment>
<comment type="similarity">
    <text evidence="1 7">Belongs to the peptidase S46 family.</text>
</comment>
<dbReference type="RefSeq" id="WP_036851748.1">
    <property type="nucleotide sequence ID" value="NZ_CALTZT010000013.1"/>
</dbReference>